<dbReference type="Proteomes" id="UP000248314">
    <property type="component" value="Unassembled WGS sequence"/>
</dbReference>
<organism evidence="2 3">
    <name type="scientific">Hoylesella shahii DSM 15611 = JCM 12083</name>
    <dbReference type="NCBI Taxonomy" id="1122991"/>
    <lineage>
        <taxon>Bacteria</taxon>
        <taxon>Pseudomonadati</taxon>
        <taxon>Bacteroidota</taxon>
        <taxon>Bacteroidia</taxon>
        <taxon>Bacteroidales</taxon>
        <taxon>Prevotellaceae</taxon>
        <taxon>Hoylesella</taxon>
    </lineage>
</organism>
<reference evidence="2 3" key="1">
    <citation type="submission" date="2018-05" db="EMBL/GenBank/DDBJ databases">
        <title>Genomic Encyclopedia of Type Strains, Phase I: the one thousand microbial genomes (KMG-I) project.</title>
        <authorList>
            <person name="Kyrpides N."/>
        </authorList>
    </citation>
    <scope>NUCLEOTIDE SEQUENCE [LARGE SCALE GENOMIC DNA]</scope>
    <source>
        <strain evidence="2 3">DSM 15611</strain>
    </source>
</reference>
<feature type="region of interest" description="Disordered" evidence="1">
    <location>
        <begin position="1"/>
        <end position="32"/>
    </location>
</feature>
<evidence type="ECO:0000313" key="3">
    <source>
        <dbReference type="Proteomes" id="UP000248314"/>
    </source>
</evidence>
<dbReference type="AlphaFoldDB" id="A0A318IAU7"/>
<feature type="compositionally biased region" description="Polar residues" evidence="1">
    <location>
        <begin position="1"/>
        <end position="10"/>
    </location>
</feature>
<name>A0A318IAU7_9BACT</name>
<accession>A0A318IAU7</accession>
<evidence type="ECO:0000256" key="1">
    <source>
        <dbReference type="SAM" id="MobiDB-lite"/>
    </source>
</evidence>
<evidence type="ECO:0000313" key="2">
    <source>
        <dbReference type="EMBL" id="PXX21981.1"/>
    </source>
</evidence>
<gene>
    <name evidence="2" type="ORF">EJ73_01377</name>
</gene>
<protein>
    <submittedName>
        <fullName evidence="2">Uncharacterized protein</fullName>
    </submittedName>
</protein>
<proteinExistence type="predicted"/>
<sequence>MKRTSNQLTTDLFHPTTGLTPSPSPRGEGSNMQCYYNSTTHGLSPCANVRDKNMQCYYNVRDKIMQCSGNAFHSPLPLERGWG</sequence>
<comment type="caution">
    <text evidence="2">The sequence shown here is derived from an EMBL/GenBank/DDBJ whole genome shotgun (WGS) entry which is preliminary data.</text>
</comment>
<keyword evidence="3" id="KW-1185">Reference proteome</keyword>
<dbReference type="EMBL" id="QJJX01000014">
    <property type="protein sequence ID" value="PXX21981.1"/>
    <property type="molecule type" value="Genomic_DNA"/>
</dbReference>